<dbReference type="InterPro" id="IPR001128">
    <property type="entry name" value="Cyt_P450"/>
</dbReference>
<accession>A0A6A6V5A5</accession>
<comment type="similarity">
    <text evidence="2">Belongs to the cytochrome P450 family.</text>
</comment>
<sequence>MFVLERPVAWVLVVASALLLSVFLQRLCKSVYQYEPPRLPWGNVRTLFQHIPGLVTRRLVYFNDIASKWQKPIFTIDIFGTPIYIVASTEYLNSIQRQSRLFSFRFFVGYFAPRIVGGNKRTLESFIANIHGDPEKPENMLSKGEKLTRKAMASQNGAEMTSTAVQLFIDRITATSEQSFDAPVDLWEWVRHEVTLSSTGAMYGPYNPYKDPKVEQGFWLRGRRMFIDQVLWLGVTSSLPKSIVSRLLSGFNARETVVQALSNYFHAGQHHYASHLTRTQHPCFAEHLDFSEVARFEVANALGAVGTSAPAAFWVLYHLFSDPVLLERARKQADSAMMSDSIEDGAEKVKTKVVDLRKISDAPLFLSLVEEVLRYRSEMIGVRVVMEDGFLTGNEESYRVRKGGIVVIPNREIHREKSAWGDDAHMFVADRFCTDTPRKAFRAFGNGPTACCGRQFATRHIASFAALMVTLFDLVPVDDPCGRWTDPGMDSRVIRRDGLVQAHALPPAESAVHEGDLNAASPDTHLGLSKSQLFEGPRNLGNHWQNQTGHDAAINGQFVPRRVSDEVYEAMRQKGCNFMQAMSKTDAEAAWWVQKTGSAESAFQKVEAWGYAFYTVEDFRYGAPEYEEAYEALGLDPDKELGGGDKGPNKVVGIRHERETVHDGVQYRPTKAYFETIVNPEDGVIMAWMPFGAAHMAQVQKPPVTVLPKLKNWSDIAFLSWKSQGGGKNLKYVWRAQISNEFTEGLLGRALSEHPNGRRANKNGIPFDNLECDHDYSWDRRVEFSTTDTGGLVLLASPNGRGAAHLLLEHKATFGDKATIGKVSFFCSGDWEQNLLFHVYPNGI</sequence>
<proteinExistence type="inferred from homology"/>
<keyword evidence="4 5" id="KW-0408">Iron</keyword>
<dbReference type="PRINTS" id="PR00465">
    <property type="entry name" value="EP450IV"/>
</dbReference>
<organism evidence="6 7">
    <name type="scientific">Sporormia fimetaria CBS 119925</name>
    <dbReference type="NCBI Taxonomy" id="1340428"/>
    <lineage>
        <taxon>Eukaryota</taxon>
        <taxon>Fungi</taxon>
        <taxon>Dikarya</taxon>
        <taxon>Ascomycota</taxon>
        <taxon>Pezizomycotina</taxon>
        <taxon>Dothideomycetes</taxon>
        <taxon>Pleosporomycetidae</taxon>
        <taxon>Pleosporales</taxon>
        <taxon>Sporormiaceae</taxon>
        <taxon>Sporormia</taxon>
    </lineage>
</organism>
<evidence type="ECO:0000256" key="1">
    <source>
        <dbReference type="ARBA" id="ARBA00001971"/>
    </source>
</evidence>
<feature type="binding site" description="axial binding residue" evidence="5">
    <location>
        <position position="451"/>
    </location>
    <ligand>
        <name>heme</name>
        <dbReference type="ChEBI" id="CHEBI:30413"/>
    </ligand>
    <ligandPart>
        <name>Fe</name>
        <dbReference type="ChEBI" id="CHEBI:18248"/>
    </ligandPart>
</feature>
<reference evidence="6" key="1">
    <citation type="journal article" date="2020" name="Stud. Mycol.">
        <title>101 Dothideomycetes genomes: a test case for predicting lifestyles and emergence of pathogens.</title>
        <authorList>
            <person name="Haridas S."/>
            <person name="Albert R."/>
            <person name="Binder M."/>
            <person name="Bloem J."/>
            <person name="Labutti K."/>
            <person name="Salamov A."/>
            <person name="Andreopoulos B."/>
            <person name="Baker S."/>
            <person name="Barry K."/>
            <person name="Bills G."/>
            <person name="Bluhm B."/>
            <person name="Cannon C."/>
            <person name="Castanera R."/>
            <person name="Culley D."/>
            <person name="Daum C."/>
            <person name="Ezra D."/>
            <person name="Gonzalez J."/>
            <person name="Henrissat B."/>
            <person name="Kuo A."/>
            <person name="Liang C."/>
            <person name="Lipzen A."/>
            <person name="Lutzoni F."/>
            <person name="Magnuson J."/>
            <person name="Mondo S."/>
            <person name="Nolan M."/>
            <person name="Ohm R."/>
            <person name="Pangilinan J."/>
            <person name="Park H.-J."/>
            <person name="Ramirez L."/>
            <person name="Alfaro M."/>
            <person name="Sun H."/>
            <person name="Tritt A."/>
            <person name="Yoshinaga Y."/>
            <person name="Zwiers L.-H."/>
            <person name="Turgeon B."/>
            <person name="Goodwin S."/>
            <person name="Spatafora J."/>
            <person name="Crous P."/>
            <person name="Grigoriev I."/>
        </authorList>
    </citation>
    <scope>NUCLEOTIDE SEQUENCE</scope>
    <source>
        <strain evidence="6">CBS 119925</strain>
    </source>
</reference>
<name>A0A6A6V5A5_9PLEO</name>
<protein>
    <submittedName>
        <fullName evidence="6">Cytochrome P450</fullName>
    </submittedName>
</protein>
<comment type="cofactor">
    <cofactor evidence="1 5">
        <name>heme</name>
        <dbReference type="ChEBI" id="CHEBI:30413"/>
    </cofactor>
</comment>
<dbReference type="GO" id="GO:0020037">
    <property type="term" value="F:heme binding"/>
    <property type="evidence" value="ECO:0007669"/>
    <property type="project" value="InterPro"/>
</dbReference>
<dbReference type="GO" id="GO:0004497">
    <property type="term" value="F:monooxygenase activity"/>
    <property type="evidence" value="ECO:0007669"/>
    <property type="project" value="InterPro"/>
</dbReference>
<dbReference type="GO" id="GO:0005506">
    <property type="term" value="F:iron ion binding"/>
    <property type="evidence" value="ECO:0007669"/>
    <property type="project" value="InterPro"/>
</dbReference>
<keyword evidence="5" id="KW-0349">Heme</keyword>
<evidence type="ECO:0000313" key="7">
    <source>
        <dbReference type="Proteomes" id="UP000799440"/>
    </source>
</evidence>
<dbReference type="EMBL" id="MU006581">
    <property type="protein sequence ID" value="KAF2745748.1"/>
    <property type="molecule type" value="Genomic_DNA"/>
</dbReference>
<dbReference type="CDD" id="cd11040">
    <property type="entry name" value="CYP7_CYP8-like"/>
    <property type="match status" value="1"/>
</dbReference>
<dbReference type="PANTHER" id="PTHR47582">
    <property type="entry name" value="P450, PUTATIVE (EUROFUNG)-RELATED"/>
    <property type="match status" value="1"/>
</dbReference>
<dbReference type="AlphaFoldDB" id="A0A6A6V5A5"/>
<dbReference type="Proteomes" id="UP000799440">
    <property type="component" value="Unassembled WGS sequence"/>
</dbReference>
<dbReference type="InterPro" id="IPR036396">
    <property type="entry name" value="Cyt_P450_sf"/>
</dbReference>
<keyword evidence="7" id="KW-1185">Reference proteome</keyword>
<dbReference type="Gene3D" id="1.10.630.10">
    <property type="entry name" value="Cytochrome P450"/>
    <property type="match status" value="1"/>
</dbReference>
<evidence type="ECO:0000313" key="6">
    <source>
        <dbReference type="EMBL" id="KAF2745748.1"/>
    </source>
</evidence>
<dbReference type="GO" id="GO:0016705">
    <property type="term" value="F:oxidoreductase activity, acting on paired donors, with incorporation or reduction of molecular oxygen"/>
    <property type="evidence" value="ECO:0007669"/>
    <property type="project" value="InterPro"/>
</dbReference>
<dbReference type="OrthoDB" id="3366823at2759"/>
<evidence type="ECO:0000256" key="2">
    <source>
        <dbReference type="ARBA" id="ARBA00010617"/>
    </source>
</evidence>
<evidence type="ECO:0000256" key="4">
    <source>
        <dbReference type="ARBA" id="ARBA00023004"/>
    </source>
</evidence>
<keyword evidence="3 5" id="KW-0479">Metal-binding</keyword>
<dbReference type="InterPro" id="IPR053007">
    <property type="entry name" value="CYP450_monoxygenase_sec-met"/>
</dbReference>
<dbReference type="SUPFAM" id="SSF48264">
    <property type="entry name" value="Cytochrome P450"/>
    <property type="match status" value="1"/>
</dbReference>
<dbReference type="Pfam" id="PF00067">
    <property type="entry name" value="p450"/>
    <property type="match status" value="1"/>
</dbReference>
<dbReference type="PANTHER" id="PTHR47582:SF1">
    <property type="entry name" value="P450, PUTATIVE (EUROFUNG)-RELATED"/>
    <property type="match status" value="1"/>
</dbReference>
<evidence type="ECO:0000256" key="3">
    <source>
        <dbReference type="ARBA" id="ARBA00022723"/>
    </source>
</evidence>
<gene>
    <name evidence="6" type="ORF">M011DRAFT_459979</name>
</gene>
<evidence type="ECO:0000256" key="5">
    <source>
        <dbReference type="PIRSR" id="PIRSR602403-1"/>
    </source>
</evidence>
<dbReference type="InterPro" id="IPR002403">
    <property type="entry name" value="Cyt_P450_E_grp-IV"/>
</dbReference>